<feature type="compositionally biased region" description="Polar residues" evidence="2">
    <location>
        <begin position="181"/>
        <end position="192"/>
    </location>
</feature>
<gene>
    <name evidence="4" type="ORF">CfE428DRAFT_1449</name>
</gene>
<dbReference type="eggNOG" id="COG4968">
    <property type="taxonomic scope" value="Bacteria"/>
</dbReference>
<keyword evidence="5" id="KW-1185">Reference proteome</keyword>
<feature type="transmembrane region" description="Helical" evidence="3">
    <location>
        <begin position="12"/>
        <end position="37"/>
    </location>
</feature>
<dbReference type="STRING" id="497964.CfE428DRAFT_1449"/>
<dbReference type="SUPFAM" id="SSF54523">
    <property type="entry name" value="Pili subunits"/>
    <property type="match status" value="1"/>
</dbReference>
<dbReference type="EMBL" id="ABVL01000003">
    <property type="protein sequence ID" value="EDY21156.1"/>
    <property type="molecule type" value="Genomic_DNA"/>
</dbReference>
<name>B4CY08_9BACT</name>
<evidence type="ECO:0000313" key="4">
    <source>
        <dbReference type="EMBL" id="EDY21156.1"/>
    </source>
</evidence>
<dbReference type="AlphaFoldDB" id="B4CY08"/>
<keyword evidence="3" id="KW-0472">Membrane</keyword>
<dbReference type="InterPro" id="IPR045584">
    <property type="entry name" value="Pilin-like"/>
</dbReference>
<keyword evidence="3" id="KW-1133">Transmembrane helix</keyword>
<dbReference type="Proteomes" id="UP000005824">
    <property type="component" value="Unassembled WGS sequence"/>
</dbReference>
<dbReference type="InterPro" id="IPR000983">
    <property type="entry name" value="Bac_GSPG_pilin"/>
</dbReference>
<reference evidence="4 5" key="1">
    <citation type="journal article" date="2011" name="J. Bacteriol.">
        <title>Genome sequence of Chthoniobacter flavus Ellin428, an aerobic heterotrophic soil bacterium.</title>
        <authorList>
            <person name="Kant R."/>
            <person name="van Passel M.W."/>
            <person name="Palva A."/>
            <person name="Lucas S."/>
            <person name="Lapidus A."/>
            <person name="Glavina Del Rio T."/>
            <person name="Dalin E."/>
            <person name="Tice H."/>
            <person name="Bruce D."/>
            <person name="Goodwin L."/>
            <person name="Pitluck S."/>
            <person name="Larimer F.W."/>
            <person name="Land M.L."/>
            <person name="Hauser L."/>
            <person name="Sangwan P."/>
            <person name="de Vos W.M."/>
            <person name="Janssen P.H."/>
            <person name="Smidt H."/>
        </authorList>
    </citation>
    <scope>NUCLEOTIDE SEQUENCE [LARGE SCALE GENOMIC DNA]</scope>
    <source>
        <strain evidence="4 5">Ellin428</strain>
    </source>
</reference>
<evidence type="ECO:0000256" key="2">
    <source>
        <dbReference type="SAM" id="MobiDB-lite"/>
    </source>
</evidence>
<feature type="compositionally biased region" description="Basic and acidic residues" evidence="2">
    <location>
        <begin position="75"/>
        <end position="84"/>
    </location>
</feature>
<organism evidence="4 5">
    <name type="scientific">Chthoniobacter flavus Ellin428</name>
    <dbReference type="NCBI Taxonomy" id="497964"/>
    <lineage>
        <taxon>Bacteria</taxon>
        <taxon>Pseudomonadati</taxon>
        <taxon>Verrucomicrobiota</taxon>
        <taxon>Spartobacteria</taxon>
        <taxon>Chthoniobacterales</taxon>
        <taxon>Chthoniobacteraceae</taxon>
        <taxon>Chthoniobacter</taxon>
    </lineage>
</organism>
<dbReference type="PRINTS" id="PR00813">
    <property type="entry name" value="BCTERIALGSPG"/>
</dbReference>
<protein>
    <recommendedName>
        <fullName evidence="6">Prepilin-type N-terminal cleavage/methylation domain-containing protein</fullName>
    </recommendedName>
</protein>
<sequence>MIPGMRRPPHSAAFSLIEMIMVMAVIILLVGIVLLVYPTVQRNMAKAKASTDIRSLTGALEAYKTDNGGYPQDPTKTDSLDARDTAASQSTGVGSKYAISSLYLYECLSGDTNDNGVIDANETGKNYAPDFFKPARLFGPMVNGRLTSVQYIKDPFGNSYGYSTAGLLLEQEYQAQMATNSNAPRPVTNSKGTRGYNPTFDLWSTGGDTTGNSNRWVKNW</sequence>
<dbReference type="GO" id="GO:0015628">
    <property type="term" value="P:protein secretion by the type II secretion system"/>
    <property type="evidence" value="ECO:0007669"/>
    <property type="project" value="InterPro"/>
</dbReference>
<evidence type="ECO:0000256" key="1">
    <source>
        <dbReference type="ARBA" id="ARBA00022481"/>
    </source>
</evidence>
<feature type="region of interest" description="Disordered" evidence="2">
    <location>
        <begin position="64"/>
        <end position="84"/>
    </location>
</feature>
<dbReference type="GO" id="GO:0015627">
    <property type="term" value="C:type II protein secretion system complex"/>
    <property type="evidence" value="ECO:0007669"/>
    <property type="project" value="InterPro"/>
</dbReference>
<accession>B4CY08</accession>
<feature type="region of interest" description="Disordered" evidence="2">
    <location>
        <begin position="181"/>
        <end position="204"/>
    </location>
</feature>
<keyword evidence="1" id="KW-0488">Methylation</keyword>
<comment type="caution">
    <text evidence="4">The sequence shown here is derived from an EMBL/GenBank/DDBJ whole genome shotgun (WGS) entry which is preliminary data.</text>
</comment>
<dbReference type="InParanoid" id="B4CY08"/>
<evidence type="ECO:0000313" key="5">
    <source>
        <dbReference type="Proteomes" id="UP000005824"/>
    </source>
</evidence>
<proteinExistence type="predicted"/>
<keyword evidence="3" id="KW-0812">Transmembrane</keyword>
<dbReference type="Gene3D" id="3.30.700.10">
    <property type="entry name" value="Glycoprotein, Type 4 Pilin"/>
    <property type="match status" value="1"/>
</dbReference>
<evidence type="ECO:0008006" key="6">
    <source>
        <dbReference type="Google" id="ProtNLM"/>
    </source>
</evidence>
<evidence type="ECO:0000256" key="3">
    <source>
        <dbReference type="SAM" id="Phobius"/>
    </source>
</evidence>